<dbReference type="PANTHER" id="PTHR37464">
    <property type="entry name" value="BLL2463 PROTEIN"/>
    <property type="match status" value="1"/>
</dbReference>
<evidence type="ECO:0000256" key="2">
    <source>
        <dbReference type="SAM" id="Phobius"/>
    </source>
</evidence>
<feature type="chain" id="PRO_5045505401" evidence="3">
    <location>
        <begin position="44"/>
        <end position="635"/>
    </location>
</feature>
<keyword evidence="2" id="KW-0812">Transmembrane</keyword>
<dbReference type="InterPro" id="IPR036465">
    <property type="entry name" value="vWFA_dom_sf"/>
</dbReference>
<keyword evidence="2" id="KW-0472">Membrane</keyword>
<keyword evidence="6" id="KW-1185">Reference proteome</keyword>
<protein>
    <submittedName>
        <fullName evidence="5">VWA domain-containing protein</fullName>
    </submittedName>
</protein>
<evidence type="ECO:0000259" key="4">
    <source>
        <dbReference type="PROSITE" id="PS50234"/>
    </source>
</evidence>
<dbReference type="PROSITE" id="PS50234">
    <property type="entry name" value="VWFA"/>
    <property type="match status" value="1"/>
</dbReference>
<feature type="domain" description="VWFA" evidence="4">
    <location>
        <begin position="49"/>
        <end position="235"/>
    </location>
</feature>
<feature type="region of interest" description="Disordered" evidence="1">
    <location>
        <begin position="239"/>
        <end position="259"/>
    </location>
</feature>
<evidence type="ECO:0000256" key="3">
    <source>
        <dbReference type="SAM" id="SignalP"/>
    </source>
</evidence>
<dbReference type="SMART" id="SM00327">
    <property type="entry name" value="VWA"/>
    <property type="match status" value="1"/>
</dbReference>
<gene>
    <name evidence="5" type="ORF">LWF01_18555</name>
</gene>
<dbReference type="Gene3D" id="3.40.50.410">
    <property type="entry name" value="von Willebrand factor, type A domain"/>
    <property type="match status" value="1"/>
</dbReference>
<dbReference type="InterPro" id="IPR002035">
    <property type="entry name" value="VWF_A"/>
</dbReference>
<reference evidence="5 6" key="1">
    <citation type="submission" date="2023-05" db="EMBL/GenBank/DDBJ databases">
        <title>Lithophilousrod everest ZFBP1038 complete genpme.</title>
        <authorList>
            <person name="Tian M."/>
        </authorList>
    </citation>
    <scope>NUCLEOTIDE SEQUENCE [LARGE SCALE GENOMIC DNA]</scope>
    <source>
        <strain evidence="5 6">ZFBP1038</strain>
    </source>
</reference>
<dbReference type="Pfam" id="PF13519">
    <property type="entry name" value="VWA_2"/>
    <property type="match status" value="1"/>
</dbReference>
<accession>A0ABY8QSY1</accession>
<dbReference type="SUPFAM" id="SSF53300">
    <property type="entry name" value="vWA-like"/>
    <property type="match status" value="1"/>
</dbReference>
<feature type="transmembrane region" description="Helical" evidence="2">
    <location>
        <begin position="606"/>
        <end position="629"/>
    </location>
</feature>
<organism evidence="5 6">
    <name type="scientific">Saxibacter everestensis</name>
    <dbReference type="NCBI Taxonomy" id="2909229"/>
    <lineage>
        <taxon>Bacteria</taxon>
        <taxon>Bacillati</taxon>
        <taxon>Actinomycetota</taxon>
        <taxon>Actinomycetes</taxon>
        <taxon>Micrococcales</taxon>
        <taxon>Brevibacteriaceae</taxon>
        <taxon>Saxibacter</taxon>
    </lineage>
</organism>
<sequence>MPTPAFRRSVRPTARRRQATALLLTLLAGAVFSAIGLATPSSAATTSVPTMVVLDASGSMKAADSSGTRMDAAKDATKSLIDSVPADARLGLSAYGTSTSSADSAKAAGCKDVKTLAKVGPVDKARLKKTVEGIKASGYTPVGAALKAAAAELPTSGARSIVLVSDGIDTCAPPDACDVAKDLKEKGFDLNVHVVGFKVKGGARKQLNCIAEATGGSYADAGDTRTLTEKLQTQTKRGIEGYKPTGTPVEGTEDPAEAPLIEPGQYTDVLREAPEGDRQGSELHYKIRLDGSERINVAATSLLPTAKSGSNDYFGAKIELMDSEGASCTTRNNNDLQVGTGAEALPTTINYSAVDPADEKYCNRESGEFTILVARLGDLKDVQVPIELIVGTEPIPAKADGKPAASSPEKFVAPAARSGAAPRDVKGGDSFNTAPVLTPGTFTDRIAVGERRFYSVPVTYGQRLSVSATPGGETKGSPTAKVDIANPLRQKLRLSEDSSYVASLNSGDYSVVSASTIVPVRYRNTESPDEDIQQYYLDGNYYFVVQIEDEDGDPNKGVEVPYTLNIDTPGEIETGATYEKTEATPGDDGRKVDPLAAVTTALTSPWVWGPALGVLVLAIGAAILIPLLLRRRRRG</sequence>
<feature type="signal peptide" evidence="3">
    <location>
        <begin position="1"/>
        <end position="43"/>
    </location>
</feature>
<evidence type="ECO:0000313" key="5">
    <source>
        <dbReference type="EMBL" id="WGW12057.1"/>
    </source>
</evidence>
<dbReference type="Proteomes" id="UP001209083">
    <property type="component" value="Chromosome"/>
</dbReference>
<dbReference type="RefSeq" id="WP_349638855.1">
    <property type="nucleotide sequence ID" value="NZ_CP090958.1"/>
</dbReference>
<dbReference type="EMBL" id="CP090958">
    <property type="protein sequence ID" value="WGW12057.1"/>
    <property type="molecule type" value="Genomic_DNA"/>
</dbReference>
<name>A0ABY8QSY1_9MICO</name>
<keyword evidence="2" id="KW-1133">Transmembrane helix</keyword>
<evidence type="ECO:0000313" key="6">
    <source>
        <dbReference type="Proteomes" id="UP001209083"/>
    </source>
</evidence>
<feature type="region of interest" description="Disordered" evidence="1">
    <location>
        <begin position="397"/>
        <end position="432"/>
    </location>
</feature>
<dbReference type="PANTHER" id="PTHR37464:SF1">
    <property type="entry name" value="BLL2463 PROTEIN"/>
    <property type="match status" value="1"/>
</dbReference>
<keyword evidence="3" id="KW-0732">Signal</keyword>
<proteinExistence type="predicted"/>
<evidence type="ECO:0000256" key="1">
    <source>
        <dbReference type="SAM" id="MobiDB-lite"/>
    </source>
</evidence>